<feature type="compositionally biased region" description="Basic and acidic residues" evidence="7">
    <location>
        <begin position="209"/>
        <end position="225"/>
    </location>
</feature>
<evidence type="ECO:0000256" key="1">
    <source>
        <dbReference type="ARBA" id="ARBA00012409"/>
    </source>
</evidence>
<evidence type="ECO:0000256" key="5">
    <source>
        <dbReference type="ARBA" id="ARBA00022777"/>
    </source>
</evidence>
<dbReference type="SMART" id="SM00220">
    <property type="entry name" value="S_TKc"/>
    <property type="match status" value="1"/>
</dbReference>
<dbReference type="GO" id="GO:0045944">
    <property type="term" value="P:positive regulation of transcription by RNA polymerase II"/>
    <property type="evidence" value="ECO:0007669"/>
    <property type="project" value="TreeGrafter"/>
</dbReference>
<dbReference type="AlphaFoldDB" id="A0A815SYR1"/>
<dbReference type="InterPro" id="IPR011009">
    <property type="entry name" value="Kinase-like_dom_sf"/>
</dbReference>
<name>A0A815SYR1_9BILA</name>
<dbReference type="EMBL" id="CAJOBC010087729">
    <property type="protein sequence ID" value="CAF4360250.1"/>
    <property type="molecule type" value="Genomic_DNA"/>
</dbReference>
<dbReference type="GO" id="GO:0005524">
    <property type="term" value="F:ATP binding"/>
    <property type="evidence" value="ECO:0007669"/>
    <property type="project" value="UniProtKB-KW"/>
</dbReference>
<feature type="region of interest" description="Disordered" evidence="7">
    <location>
        <begin position="198"/>
        <end position="225"/>
    </location>
</feature>
<keyword evidence="3" id="KW-0808">Transferase</keyword>
<keyword evidence="4" id="KW-0547">Nucleotide-binding</keyword>
<keyword evidence="2" id="KW-0723">Serine/threonine-protein kinase</keyword>
<sequence>MEREDETILSTSIDSYFLRFLLFDLKPNNLLIDRKGALKIADFGLSKFFGSPSRDMTHQVVTRWYRSPELLFGAKKYGTGVDMWATGCIMAELLIRTPFLAGDSDLNQLLKIFEQFGTPTEENWPDVKNFDDYIEYKPIKAQPLRQRFTASNNDELDVLERLMQLDPKRRPNASETLKLEYFSNPPAPCSCERLVKDVQQAHSDHKRKPLEEKGGPAKKRLAFDE</sequence>
<dbReference type="GO" id="GO:0004693">
    <property type="term" value="F:cyclin-dependent protein serine/threonine kinase activity"/>
    <property type="evidence" value="ECO:0007669"/>
    <property type="project" value="TreeGrafter"/>
</dbReference>
<evidence type="ECO:0000256" key="6">
    <source>
        <dbReference type="ARBA" id="ARBA00022840"/>
    </source>
</evidence>
<dbReference type="PANTHER" id="PTHR24056">
    <property type="entry name" value="CELL DIVISION PROTEIN KINASE"/>
    <property type="match status" value="1"/>
</dbReference>
<dbReference type="Pfam" id="PF00069">
    <property type="entry name" value="Pkinase"/>
    <property type="match status" value="1"/>
</dbReference>
<dbReference type="SUPFAM" id="SSF56112">
    <property type="entry name" value="Protein kinase-like (PK-like)"/>
    <property type="match status" value="1"/>
</dbReference>
<protein>
    <recommendedName>
        <fullName evidence="1">[RNA-polymerase]-subunit kinase</fullName>
        <ecNumber evidence="1">2.7.11.23</ecNumber>
    </recommendedName>
</protein>
<reference evidence="9" key="1">
    <citation type="submission" date="2021-02" db="EMBL/GenBank/DDBJ databases">
        <authorList>
            <person name="Nowell W R."/>
        </authorList>
    </citation>
    <scope>NUCLEOTIDE SEQUENCE</scope>
</reference>
<dbReference type="GO" id="GO:0070985">
    <property type="term" value="C:transcription factor TFIIK complex"/>
    <property type="evidence" value="ECO:0007669"/>
    <property type="project" value="TreeGrafter"/>
</dbReference>
<dbReference type="FunFam" id="1.10.510.10:FF:000624">
    <property type="entry name" value="Mitogen-activated protein kinase"/>
    <property type="match status" value="1"/>
</dbReference>
<evidence type="ECO:0000256" key="4">
    <source>
        <dbReference type="ARBA" id="ARBA00022741"/>
    </source>
</evidence>
<evidence type="ECO:0000256" key="7">
    <source>
        <dbReference type="SAM" id="MobiDB-lite"/>
    </source>
</evidence>
<dbReference type="OrthoDB" id="1732493at2759"/>
<keyword evidence="6" id="KW-0067">ATP-binding</keyword>
<proteinExistence type="predicted"/>
<dbReference type="InterPro" id="IPR050108">
    <property type="entry name" value="CDK"/>
</dbReference>
<evidence type="ECO:0000313" key="10">
    <source>
        <dbReference type="EMBL" id="CAF4360250.1"/>
    </source>
</evidence>
<dbReference type="Proteomes" id="UP000681722">
    <property type="component" value="Unassembled WGS sequence"/>
</dbReference>
<keyword evidence="5" id="KW-0418">Kinase</keyword>
<dbReference type="Gene3D" id="1.10.510.10">
    <property type="entry name" value="Transferase(Phosphotransferase) domain 1"/>
    <property type="match status" value="1"/>
</dbReference>
<dbReference type="EC" id="2.7.11.23" evidence="1"/>
<organism evidence="9 11">
    <name type="scientific">Didymodactylos carnosus</name>
    <dbReference type="NCBI Taxonomy" id="1234261"/>
    <lineage>
        <taxon>Eukaryota</taxon>
        <taxon>Metazoa</taxon>
        <taxon>Spiralia</taxon>
        <taxon>Gnathifera</taxon>
        <taxon>Rotifera</taxon>
        <taxon>Eurotatoria</taxon>
        <taxon>Bdelloidea</taxon>
        <taxon>Philodinida</taxon>
        <taxon>Philodinidae</taxon>
        <taxon>Didymodactylos</taxon>
    </lineage>
</organism>
<dbReference type="GO" id="GO:0008353">
    <property type="term" value="F:RNA polymerase II CTD heptapeptide repeat kinase activity"/>
    <property type="evidence" value="ECO:0007669"/>
    <property type="project" value="UniProtKB-EC"/>
</dbReference>
<gene>
    <name evidence="9" type="ORF">GPM918_LOCUS36560</name>
    <name evidence="10" type="ORF">SRO942_LOCUS37301</name>
</gene>
<dbReference type="Proteomes" id="UP000663829">
    <property type="component" value="Unassembled WGS sequence"/>
</dbReference>
<accession>A0A815SYR1</accession>
<dbReference type="PANTHER" id="PTHR24056:SF0">
    <property type="entry name" value="CYCLIN-DEPENDENT KINASE 7"/>
    <property type="match status" value="1"/>
</dbReference>
<evidence type="ECO:0000256" key="3">
    <source>
        <dbReference type="ARBA" id="ARBA00022679"/>
    </source>
</evidence>
<dbReference type="EMBL" id="CAJNOQ010022222">
    <property type="protein sequence ID" value="CAF1498196.1"/>
    <property type="molecule type" value="Genomic_DNA"/>
</dbReference>
<feature type="domain" description="Protein kinase" evidence="8">
    <location>
        <begin position="1"/>
        <end position="182"/>
    </location>
</feature>
<comment type="caution">
    <text evidence="9">The sequence shown here is derived from an EMBL/GenBank/DDBJ whole genome shotgun (WGS) entry which is preliminary data.</text>
</comment>
<evidence type="ECO:0000313" key="9">
    <source>
        <dbReference type="EMBL" id="CAF1498196.1"/>
    </source>
</evidence>
<evidence type="ECO:0000259" key="8">
    <source>
        <dbReference type="PROSITE" id="PS50011"/>
    </source>
</evidence>
<dbReference type="GO" id="GO:0005737">
    <property type="term" value="C:cytoplasm"/>
    <property type="evidence" value="ECO:0007669"/>
    <property type="project" value="TreeGrafter"/>
</dbReference>
<dbReference type="InterPro" id="IPR000719">
    <property type="entry name" value="Prot_kinase_dom"/>
</dbReference>
<dbReference type="PROSITE" id="PS50011">
    <property type="entry name" value="PROTEIN_KINASE_DOM"/>
    <property type="match status" value="1"/>
</dbReference>
<keyword evidence="11" id="KW-1185">Reference proteome</keyword>
<evidence type="ECO:0000256" key="2">
    <source>
        <dbReference type="ARBA" id="ARBA00022527"/>
    </source>
</evidence>
<evidence type="ECO:0000313" key="11">
    <source>
        <dbReference type="Proteomes" id="UP000663829"/>
    </source>
</evidence>